<dbReference type="Pfam" id="PF02798">
    <property type="entry name" value="GST_N"/>
    <property type="match status" value="1"/>
</dbReference>
<evidence type="ECO:0000259" key="4">
    <source>
        <dbReference type="PROSITE" id="PS50405"/>
    </source>
</evidence>
<dbReference type="InterPro" id="IPR036282">
    <property type="entry name" value="Glutathione-S-Trfase_C_sf"/>
</dbReference>
<protein>
    <submittedName>
        <fullName evidence="7">Glutathione S-transferase 1-like</fullName>
    </submittedName>
</protein>
<comment type="subunit">
    <text evidence="1">Homodimer.</text>
</comment>
<accession>A0A6P7FG94</accession>
<dbReference type="FunFam" id="3.40.30.10:FF:000034">
    <property type="entry name" value="glutathione S-transferase 1"/>
    <property type="match status" value="1"/>
</dbReference>
<feature type="domain" description="GST C-terminal" evidence="4">
    <location>
        <begin position="88"/>
        <end position="215"/>
    </location>
</feature>
<dbReference type="InParanoid" id="A0A6P7FG94"/>
<dbReference type="SFLD" id="SFLDG00358">
    <property type="entry name" value="Main_(cytGST)"/>
    <property type="match status" value="1"/>
</dbReference>
<feature type="domain" description="GST N-terminal" evidence="3">
    <location>
        <begin position="1"/>
        <end position="82"/>
    </location>
</feature>
<dbReference type="SUPFAM" id="SSF52833">
    <property type="entry name" value="Thioredoxin-like"/>
    <property type="match status" value="1"/>
</dbReference>
<dbReference type="CDD" id="cd03177">
    <property type="entry name" value="GST_C_Delta_Epsilon"/>
    <property type="match status" value="1"/>
</dbReference>
<dbReference type="GO" id="GO:0006749">
    <property type="term" value="P:glutathione metabolic process"/>
    <property type="evidence" value="ECO:0007669"/>
    <property type="project" value="TreeGrafter"/>
</dbReference>
<dbReference type="SFLD" id="SFLDS00019">
    <property type="entry name" value="Glutathione_Transferase_(cytos"/>
    <property type="match status" value="1"/>
</dbReference>
<dbReference type="PROSITE" id="PS50404">
    <property type="entry name" value="GST_NTER"/>
    <property type="match status" value="1"/>
</dbReference>
<dbReference type="Gene3D" id="3.40.30.10">
    <property type="entry name" value="Glutaredoxin"/>
    <property type="match status" value="1"/>
</dbReference>
<dbReference type="EnsemblMetazoa" id="XM_050646653.1">
    <property type="protein sequence ID" value="XP_050502610.1"/>
    <property type="gene ID" value="LOC126881919"/>
</dbReference>
<reference evidence="7" key="1">
    <citation type="submission" date="2025-04" db="UniProtKB">
        <authorList>
            <consortium name="RefSeq"/>
        </authorList>
    </citation>
    <scope>IDENTIFICATION</scope>
</reference>
<evidence type="ECO:0000256" key="1">
    <source>
        <dbReference type="ARBA" id="ARBA00011738"/>
    </source>
</evidence>
<dbReference type="PANTHER" id="PTHR43969">
    <property type="entry name" value="GLUTATHIONE S TRANSFERASE D10, ISOFORM A-RELATED"/>
    <property type="match status" value="1"/>
</dbReference>
<evidence type="ECO:0000313" key="7">
    <source>
        <dbReference type="RefSeq" id="XP_028135069.1"/>
    </source>
</evidence>
<evidence type="ECO:0000313" key="5">
    <source>
        <dbReference type="EnsemblMetazoa" id="XP_050502610.1"/>
    </source>
</evidence>
<dbReference type="GO" id="GO:0004364">
    <property type="term" value="F:glutathione transferase activity"/>
    <property type="evidence" value="ECO:0007669"/>
    <property type="project" value="TreeGrafter"/>
</dbReference>
<reference evidence="5" key="2">
    <citation type="submission" date="2025-05" db="UniProtKB">
        <authorList>
            <consortium name="EnsemblMetazoa"/>
        </authorList>
    </citation>
    <scope>IDENTIFICATION</scope>
</reference>
<dbReference type="RefSeq" id="XP_028135069.1">
    <property type="nucleotide sequence ID" value="XM_028279268.1"/>
</dbReference>
<dbReference type="AlphaFoldDB" id="A0A6P7FG94"/>
<dbReference type="Pfam" id="PF00043">
    <property type="entry name" value="GST_C"/>
    <property type="match status" value="1"/>
</dbReference>
<dbReference type="InterPro" id="IPR004046">
    <property type="entry name" value="GST_C"/>
</dbReference>
<comment type="similarity">
    <text evidence="2">Belongs to the GST superfamily.</text>
</comment>
<evidence type="ECO:0000256" key="2">
    <source>
        <dbReference type="RuleBase" id="RU003494"/>
    </source>
</evidence>
<organism evidence="7">
    <name type="scientific">Diabrotica virgifera virgifera</name>
    <name type="common">western corn rootworm</name>
    <dbReference type="NCBI Taxonomy" id="50390"/>
    <lineage>
        <taxon>Eukaryota</taxon>
        <taxon>Metazoa</taxon>
        <taxon>Ecdysozoa</taxon>
        <taxon>Arthropoda</taxon>
        <taxon>Hexapoda</taxon>
        <taxon>Insecta</taxon>
        <taxon>Pterygota</taxon>
        <taxon>Neoptera</taxon>
        <taxon>Endopterygota</taxon>
        <taxon>Coleoptera</taxon>
        <taxon>Polyphaga</taxon>
        <taxon>Cucujiformia</taxon>
        <taxon>Chrysomeloidea</taxon>
        <taxon>Chrysomelidae</taxon>
        <taxon>Galerucinae</taxon>
        <taxon>Diabroticina</taxon>
        <taxon>Diabroticites</taxon>
        <taxon>Diabrotica</taxon>
    </lineage>
</organism>
<dbReference type="Gene3D" id="1.20.1050.10">
    <property type="match status" value="1"/>
</dbReference>
<dbReference type="CDD" id="cd03045">
    <property type="entry name" value="GST_N_Delta_Epsilon"/>
    <property type="match status" value="1"/>
</dbReference>
<proteinExistence type="inferred from homology"/>
<sequence>MAPKLYCSEVSPAVRSTLLTIKALGLDVELVPVNLATGEHLTPDYLKLNPLHTVPTLQDGDFVVWDSHAINIYLIEKYHPETDLYPKCNQARATIHQRLFFDAGILFARMADIVKSVVREGAKMVSKDRADKVIEGYSFLEALLEMNKYVAGDHVTIADFSLVTTTASCNVVVPIASNRYPKISEWLANMEQLPYYKEAVQAGLDMFTGMMKSKLA</sequence>
<dbReference type="InterPro" id="IPR004045">
    <property type="entry name" value="Glutathione_S-Trfase_N"/>
</dbReference>
<dbReference type="InterPro" id="IPR010987">
    <property type="entry name" value="Glutathione-S-Trfase_C-like"/>
</dbReference>
<name>A0A6P7FG94_DIAVI</name>
<gene>
    <name evidence="7" type="primary">LOC114329973</name>
</gene>
<dbReference type="PROSITE" id="PS50405">
    <property type="entry name" value="GST_CTER"/>
    <property type="match status" value="1"/>
</dbReference>
<dbReference type="PANTHER" id="PTHR43969:SF3">
    <property type="entry name" value="GLUTATHIONE S TRANSFERASE E11, ISOFORM A-RELATED"/>
    <property type="match status" value="1"/>
</dbReference>
<evidence type="ECO:0000259" key="3">
    <source>
        <dbReference type="PROSITE" id="PS50404"/>
    </source>
</evidence>
<dbReference type="FunFam" id="1.20.1050.10:FF:000007">
    <property type="entry name" value="Glutathione S-transferase 1-1"/>
    <property type="match status" value="1"/>
</dbReference>
<evidence type="ECO:0000313" key="6">
    <source>
        <dbReference type="Proteomes" id="UP001652700"/>
    </source>
</evidence>
<dbReference type="InterPro" id="IPR040079">
    <property type="entry name" value="Glutathione_S-Trfase"/>
</dbReference>
<dbReference type="Proteomes" id="UP001652700">
    <property type="component" value="Unplaced"/>
</dbReference>
<dbReference type="InterPro" id="IPR036249">
    <property type="entry name" value="Thioredoxin-like_sf"/>
</dbReference>
<dbReference type="SFLD" id="SFLDG01153">
    <property type="entry name" value="Main.4:_Theta-like"/>
    <property type="match status" value="1"/>
</dbReference>
<dbReference type="OrthoDB" id="2309723at2759"/>
<dbReference type="SUPFAM" id="SSF47616">
    <property type="entry name" value="GST C-terminal domain-like"/>
    <property type="match status" value="1"/>
</dbReference>
<keyword evidence="6" id="KW-1185">Reference proteome</keyword>